<name>A0A0F9BV22_9ZZZZ</name>
<protein>
    <submittedName>
        <fullName evidence="1">Uncharacterized protein</fullName>
    </submittedName>
</protein>
<reference evidence="1" key="1">
    <citation type="journal article" date="2015" name="Nature">
        <title>Complex archaea that bridge the gap between prokaryotes and eukaryotes.</title>
        <authorList>
            <person name="Spang A."/>
            <person name="Saw J.H."/>
            <person name="Jorgensen S.L."/>
            <person name="Zaremba-Niedzwiedzka K."/>
            <person name="Martijn J."/>
            <person name="Lind A.E."/>
            <person name="van Eijk R."/>
            <person name="Schleper C."/>
            <person name="Guy L."/>
            <person name="Ettema T.J."/>
        </authorList>
    </citation>
    <scope>NUCLEOTIDE SEQUENCE</scope>
</reference>
<sequence>DFRSQQTYDEYADEYANQNADTTVGGFMTTDLSGATLHNVRQIDNTVALTLGTASGYIIYLIPSNGDGNADVEVWGQIDMNSNKIVNLTNPSSNQDAATKYYVDTEGPGDDLGDHTATQNLAMAGYNIDAVRQVSNTAALTLGTTSGYKIFLIPSAGDNTVGVEVWGDMDLQGYDLNNAGNLTGTKYWSCSGTDFKDDTPNTDYINYELATGYAVAKTLLGTAMVAPVHLPHGATITAVIVYGTSAAESWNLIKGTHQSGTLVNVASANVETEDTSIAGNPVNNQTNFYFFKTSVINQNEKIEGARIKYTI</sequence>
<comment type="caution">
    <text evidence="1">The sequence shown here is derived from an EMBL/GenBank/DDBJ whole genome shotgun (WGS) entry which is preliminary data.</text>
</comment>
<evidence type="ECO:0000313" key="1">
    <source>
        <dbReference type="EMBL" id="KKK94284.1"/>
    </source>
</evidence>
<feature type="non-terminal residue" evidence="1">
    <location>
        <position position="1"/>
    </location>
</feature>
<organism evidence="1">
    <name type="scientific">marine sediment metagenome</name>
    <dbReference type="NCBI Taxonomy" id="412755"/>
    <lineage>
        <taxon>unclassified sequences</taxon>
        <taxon>metagenomes</taxon>
        <taxon>ecological metagenomes</taxon>
    </lineage>
</organism>
<proteinExistence type="predicted"/>
<dbReference type="EMBL" id="LAZR01047412">
    <property type="protein sequence ID" value="KKK94284.1"/>
    <property type="molecule type" value="Genomic_DNA"/>
</dbReference>
<dbReference type="AlphaFoldDB" id="A0A0F9BV22"/>
<accession>A0A0F9BV22</accession>
<gene>
    <name evidence="1" type="ORF">LCGC14_2684420</name>
</gene>